<evidence type="ECO:0000313" key="1">
    <source>
        <dbReference type="EMBL" id="TKT89681.1"/>
    </source>
</evidence>
<dbReference type="AlphaFoldDB" id="A0A4U6D0W4"/>
<evidence type="ECO:0000313" key="2">
    <source>
        <dbReference type="Proteomes" id="UP000304900"/>
    </source>
</evidence>
<dbReference type="EMBL" id="SZVO01000011">
    <property type="protein sequence ID" value="TKT89681.1"/>
    <property type="molecule type" value="Genomic_DNA"/>
</dbReference>
<keyword evidence="2" id="KW-1185">Reference proteome</keyword>
<dbReference type="OrthoDB" id="886255at2"/>
<comment type="caution">
    <text evidence="1">The sequence shown here is derived from an EMBL/GenBank/DDBJ whole genome shotgun (WGS) entry which is preliminary data.</text>
</comment>
<name>A0A4U6D0W4_9BACT</name>
<sequence length="81" mass="9109">MGALEINTKIVDGYIGLLQNLSPNDKLTLISRLTDSVKMDLSEKKSLFKEAFGAFESEESAEKIVDKIRNSRISTRQIESF</sequence>
<accession>A0A4U6D0W4</accession>
<dbReference type="Proteomes" id="UP000304900">
    <property type="component" value="Unassembled WGS sequence"/>
</dbReference>
<gene>
    <name evidence="1" type="ORF">FDK13_22760</name>
</gene>
<dbReference type="RefSeq" id="WP_137342313.1">
    <property type="nucleotide sequence ID" value="NZ_BSQH01000009.1"/>
</dbReference>
<protein>
    <submittedName>
        <fullName evidence="1">Uncharacterized protein</fullName>
    </submittedName>
</protein>
<organism evidence="1 2">
    <name type="scientific">Dyadobacter frigoris</name>
    <dbReference type="NCBI Taxonomy" id="2576211"/>
    <lineage>
        <taxon>Bacteria</taxon>
        <taxon>Pseudomonadati</taxon>
        <taxon>Bacteroidota</taxon>
        <taxon>Cytophagia</taxon>
        <taxon>Cytophagales</taxon>
        <taxon>Spirosomataceae</taxon>
        <taxon>Dyadobacter</taxon>
    </lineage>
</organism>
<reference evidence="1 2" key="1">
    <citation type="submission" date="2019-05" db="EMBL/GenBank/DDBJ databases">
        <title>Dyadobacter AR-3-8 sp. nov., isolated from arctic soil.</title>
        <authorList>
            <person name="Chaudhary D.K."/>
        </authorList>
    </citation>
    <scope>NUCLEOTIDE SEQUENCE [LARGE SCALE GENOMIC DNA]</scope>
    <source>
        <strain evidence="1 2">AR-3-8</strain>
    </source>
</reference>
<proteinExistence type="predicted"/>